<organism evidence="1 2">
    <name type="scientific">Peribacillus castrilensis</name>
    <dbReference type="NCBI Taxonomy" id="2897690"/>
    <lineage>
        <taxon>Bacteria</taxon>
        <taxon>Bacillati</taxon>
        <taxon>Bacillota</taxon>
        <taxon>Bacilli</taxon>
        <taxon>Bacillales</taxon>
        <taxon>Bacillaceae</taxon>
        <taxon>Peribacillus</taxon>
    </lineage>
</organism>
<dbReference type="EMBL" id="JARNBH010000002">
    <property type="protein sequence ID" value="MEC0271486.1"/>
    <property type="molecule type" value="Genomic_DNA"/>
</dbReference>
<gene>
    <name evidence="1" type="ORF">P4706_00100</name>
</gene>
<comment type="caution">
    <text evidence="1">The sequence shown here is derived from an EMBL/GenBank/DDBJ whole genome shotgun (WGS) entry which is preliminary data.</text>
</comment>
<protein>
    <submittedName>
        <fullName evidence="1">Uncharacterized protein</fullName>
    </submittedName>
</protein>
<dbReference type="Proteomes" id="UP001307168">
    <property type="component" value="Unassembled WGS sequence"/>
</dbReference>
<name>A0AAW9N127_9BACI</name>
<evidence type="ECO:0000313" key="2">
    <source>
        <dbReference type="Proteomes" id="UP001307168"/>
    </source>
</evidence>
<dbReference type="RefSeq" id="WP_367405852.1">
    <property type="nucleotide sequence ID" value="NZ_JARNBH010000002.1"/>
</dbReference>
<accession>A0AAW9N127</accession>
<keyword evidence="2" id="KW-1185">Reference proteome</keyword>
<dbReference type="AlphaFoldDB" id="A0AAW9N127"/>
<proteinExistence type="predicted"/>
<evidence type="ECO:0000313" key="1">
    <source>
        <dbReference type="EMBL" id="MEC0271486.1"/>
    </source>
</evidence>
<reference evidence="1 2" key="1">
    <citation type="submission" date="2023-03" db="EMBL/GenBank/DDBJ databases">
        <title>Bacillus Genome Sequencing.</title>
        <authorList>
            <person name="Dunlap C."/>
        </authorList>
    </citation>
    <scope>NUCLEOTIDE SEQUENCE [LARGE SCALE GENOMIC DNA]</scope>
    <source>
        <strain evidence="1 2">B-41290</strain>
    </source>
</reference>
<sequence>MNVTGRNRFLKFLLKIEILLKALKIQEKLNVLKVENASFRENKKSLVIGDYQAG</sequence>